<dbReference type="InterPro" id="IPR058031">
    <property type="entry name" value="AAA_lid_NorR"/>
</dbReference>
<dbReference type="InterPro" id="IPR002078">
    <property type="entry name" value="Sigma_54_int"/>
</dbReference>
<dbReference type="Gene3D" id="3.40.50.2300">
    <property type="match status" value="1"/>
</dbReference>
<feature type="domain" description="Response regulatory" evidence="8">
    <location>
        <begin position="3"/>
        <end position="120"/>
    </location>
</feature>
<dbReference type="Gene3D" id="1.10.10.60">
    <property type="entry name" value="Homeodomain-like"/>
    <property type="match status" value="1"/>
</dbReference>
<dbReference type="PROSITE" id="PS50045">
    <property type="entry name" value="SIGMA54_INTERACT_4"/>
    <property type="match status" value="1"/>
</dbReference>
<keyword evidence="4" id="KW-0238">DNA-binding</keyword>
<dbReference type="SUPFAM" id="SSF46689">
    <property type="entry name" value="Homeodomain-like"/>
    <property type="match status" value="1"/>
</dbReference>
<dbReference type="PROSITE" id="PS00676">
    <property type="entry name" value="SIGMA54_INTERACT_2"/>
    <property type="match status" value="1"/>
</dbReference>
<dbReference type="Gene3D" id="1.10.8.60">
    <property type="match status" value="1"/>
</dbReference>
<evidence type="ECO:0000313" key="10">
    <source>
        <dbReference type="Proteomes" id="UP000035909"/>
    </source>
</evidence>
<dbReference type="Gene3D" id="3.40.50.300">
    <property type="entry name" value="P-loop containing nucleotide triphosphate hydrolases"/>
    <property type="match status" value="1"/>
</dbReference>
<dbReference type="Proteomes" id="UP000035909">
    <property type="component" value="Unassembled WGS sequence"/>
</dbReference>
<dbReference type="RefSeq" id="WP_047884181.1">
    <property type="nucleotide sequence ID" value="NZ_CP071325.1"/>
</dbReference>
<dbReference type="GO" id="GO:0006355">
    <property type="term" value="P:regulation of DNA-templated transcription"/>
    <property type="evidence" value="ECO:0007669"/>
    <property type="project" value="InterPro"/>
</dbReference>
<dbReference type="GO" id="GO:0043565">
    <property type="term" value="F:sequence-specific DNA binding"/>
    <property type="evidence" value="ECO:0007669"/>
    <property type="project" value="InterPro"/>
</dbReference>
<feature type="modified residue" description="4-aspartylphosphate" evidence="6">
    <location>
        <position position="50"/>
    </location>
</feature>
<comment type="caution">
    <text evidence="9">The sequence shown here is derived from an EMBL/GenBank/DDBJ whole genome shotgun (WGS) entry which is preliminary data.</text>
</comment>
<dbReference type="PATRIC" id="fig|320778.3.peg.1183"/>
<reference evidence="9 10" key="1">
    <citation type="submission" date="2015-05" db="EMBL/GenBank/DDBJ databases">
        <title>Photobacterium galathea sp. nov.</title>
        <authorList>
            <person name="Machado H."/>
            <person name="Gram L."/>
        </authorList>
    </citation>
    <scope>NUCLEOTIDE SEQUENCE [LARGE SCALE GENOMIC DNA]</scope>
    <source>
        <strain evidence="9 10">DSM 22954</strain>
    </source>
</reference>
<dbReference type="InterPro" id="IPR014264">
    <property type="entry name" value="PEP-CTERM_resp_reg"/>
</dbReference>
<dbReference type="FunFam" id="3.40.50.300:FF:000006">
    <property type="entry name" value="DNA-binding transcriptional regulator NtrC"/>
    <property type="match status" value="1"/>
</dbReference>
<dbReference type="CDD" id="cd00009">
    <property type="entry name" value="AAA"/>
    <property type="match status" value="1"/>
</dbReference>
<evidence type="ECO:0000256" key="5">
    <source>
        <dbReference type="ARBA" id="ARBA00023163"/>
    </source>
</evidence>
<dbReference type="CDD" id="cd00156">
    <property type="entry name" value="REC"/>
    <property type="match status" value="1"/>
</dbReference>
<protein>
    <submittedName>
        <fullName evidence="9">Fis family transcriptional regulator</fullName>
    </submittedName>
</protein>
<name>A0A0J1K956_9GAMM</name>
<keyword evidence="1" id="KW-0547">Nucleotide-binding</keyword>
<dbReference type="SUPFAM" id="SSF52172">
    <property type="entry name" value="CheY-like"/>
    <property type="match status" value="1"/>
</dbReference>
<dbReference type="PRINTS" id="PR01590">
    <property type="entry name" value="HTHFIS"/>
</dbReference>
<dbReference type="Pfam" id="PF00158">
    <property type="entry name" value="Sigma54_activat"/>
    <property type="match status" value="1"/>
</dbReference>
<dbReference type="InterPro" id="IPR025943">
    <property type="entry name" value="Sigma_54_int_dom_ATP-bd_2"/>
</dbReference>
<dbReference type="InterPro" id="IPR009057">
    <property type="entry name" value="Homeodomain-like_sf"/>
</dbReference>
<keyword evidence="10" id="KW-1185">Reference proteome</keyword>
<dbReference type="InterPro" id="IPR001789">
    <property type="entry name" value="Sig_transdc_resp-reg_receiver"/>
</dbReference>
<dbReference type="GO" id="GO:0000160">
    <property type="term" value="P:phosphorelay signal transduction system"/>
    <property type="evidence" value="ECO:0007669"/>
    <property type="project" value="InterPro"/>
</dbReference>
<dbReference type="InterPro" id="IPR025944">
    <property type="entry name" value="Sigma_54_int_dom_CS"/>
</dbReference>
<dbReference type="STRING" id="320778.ABT57_05465"/>
<dbReference type="SMART" id="SM00448">
    <property type="entry name" value="REC"/>
    <property type="match status" value="1"/>
</dbReference>
<evidence type="ECO:0000256" key="3">
    <source>
        <dbReference type="ARBA" id="ARBA00023015"/>
    </source>
</evidence>
<evidence type="ECO:0000256" key="6">
    <source>
        <dbReference type="PROSITE-ProRule" id="PRU00169"/>
    </source>
</evidence>
<accession>A0A0J1K956</accession>
<dbReference type="PROSITE" id="PS00688">
    <property type="entry name" value="SIGMA54_INTERACT_3"/>
    <property type="match status" value="1"/>
</dbReference>
<dbReference type="EMBL" id="LDOU01000005">
    <property type="protein sequence ID" value="KLV10882.1"/>
    <property type="molecule type" value="Genomic_DNA"/>
</dbReference>
<sequence>METLLVIEDDPGIQKQLKWCLADYDVVFAANRQEAITALRRYEPKVVTLDLGLPPDPTNASEGLQTLKEILDLCPNTKVIVITGNDDKDNALKAIELGAHDFYQKPIDDEILSVIIARAFVITNLESENIRLRQSSLDSHGFIGNSPQIQHVCRMVDRIAACEISTLILGESGTGKEVLARAIHDRSPRHDKPFVAINCASIPEHLLESELFGFEKGAFTGAHKTTIGKIEHANGGTLFLDEIGDMPYPLQAKILRFLQEKVIERVGGRQEIPVDVKIICATHQNLQQMMTEKTFREDLFFRISEITIDNPPLRERGEDIVLLARFFLHLANQQTQHKINGFTDEAIAALCQYHWPGNIRELQNKIKSAAIMADGKVISEFDLALTSVDASAQEKMPLNLRQIRDAAEKQAISKALTMTDGNISRAANLLGVTRPTLYTLIEKFSLNADAPSSTTQ</sequence>
<dbReference type="PROSITE" id="PS50110">
    <property type="entry name" value="RESPONSE_REGULATORY"/>
    <property type="match status" value="1"/>
</dbReference>
<dbReference type="Pfam" id="PF02954">
    <property type="entry name" value="HTH_8"/>
    <property type="match status" value="1"/>
</dbReference>
<dbReference type="Pfam" id="PF25601">
    <property type="entry name" value="AAA_lid_14"/>
    <property type="match status" value="1"/>
</dbReference>
<feature type="domain" description="Sigma-54 factor interaction" evidence="7">
    <location>
        <begin position="142"/>
        <end position="371"/>
    </location>
</feature>
<proteinExistence type="predicted"/>
<evidence type="ECO:0000313" key="9">
    <source>
        <dbReference type="EMBL" id="KLV10882.1"/>
    </source>
</evidence>
<keyword evidence="3" id="KW-0805">Transcription regulation</keyword>
<evidence type="ECO:0000256" key="2">
    <source>
        <dbReference type="ARBA" id="ARBA00022840"/>
    </source>
</evidence>
<dbReference type="Pfam" id="PF00072">
    <property type="entry name" value="Response_reg"/>
    <property type="match status" value="1"/>
</dbReference>
<dbReference type="SMART" id="SM00382">
    <property type="entry name" value="AAA"/>
    <property type="match status" value="1"/>
</dbReference>
<dbReference type="AlphaFoldDB" id="A0A0J1K956"/>
<dbReference type="InterPro" id="IPR027417">
    <property type="entry name" value="P-loop_NTPase"/>
</dbReference>
<organism evidence="9 10">
    <name type="scientific">Photobacterium ganghwense</name>
    <dbReference type="NCBI Taxonomy" id="320778"/>
    <lineage>
        <taxon>Bacteria</taxon>
        <taxon>Pseudomonadati</taxon>
        <taxon>Pseudomonadota</taxon>
        <taxon>Gammaproteobacteria</taxon>
        <taxon>Vibrionales</taxon>
        <taxon>Vibrionaceae</taxon>
        <taxon>Photobacterium</taxon>
    </lineage>
</organism>
<evidence type="ECO:0000259" key="7">
    <source>
        <dbReference type="PROSITE" id="PS50045"/>
    </source>
</evidence>
<evidence type="ECO:0000259" key="8">
    <source>
        <dbReference type="PROSITE" id="PS50110"/>
    </source>
</evidence>
<dbReference type="InterPro" id="IPR011006">
    <property type="entry name" value="CheY-like_superfamily"/>
</dbReference>
<evidence type="ECO:0000256" key="4">
    <source>
        <dbReference type="ARBA" id="ARBA00023125"/>
    </source>
</evidence>
<keyword evidence="6" id="KW-0597">Phosphoprotein</keyword>
<evidence type="ECO:0000256" key="1">
    <source>
        <dbReference type="ARBA" id="ARBA00022741"/>
    </source>
</evidence>
<dbReference type="InterPro" id="IPR003593">
    <property type="entry name" value="AAA+_ATPase"/>
</dbReference>
<dbReference type="InterPro" id="IPR002197">
    <property type="entry name" value="HTH_Fis"/>
</dbReference>
<gene>
    <name evidence="9" type="ORF">ABT57_05465</name>
</gene>
<dbReference type="PANTHER" id="PTHR32071">
    <property type="entry name" value="TRANSCRIPTIONAL REGULATORY PROTEIN"/>
    <property type="match status" value="1"/>
</dbReference>
<dbReference type="SUPFAM" id="SSF52540">
    <property type="entry name" value="P-loop containing nucleoside triphosphate hydrolases"/>
    <property type="match status" value="1"/>
</dbReference>
<dbReference type="NCBIfam" id="TIGR02915">
    <property type="entry name" value="PEP_resp_reg"/>
    <property type="match status" value="1"/>
</dbReference>
<keyword evidence="5" id="KW-0804">Transcription</keyword>
<dbReference type="PANTHER" id="PTHR32071:SF113">
    <property type="entry name" value="ALGINATE BIOSYNTHESIS TRANSCRIPTIONAL REGULATORY PROTEIN ALGB"/>
    <property type="match status" value="1"/>
</dbReference>
<dbReference type="OrthoDB" id="9804019at2"/>
<dbReference type="GO" id="GO:0005524">
    <property type="term" value="F:ATP binding"/>
    <property type="evidence" value="ECO:0007669"/>
    <property type="project" value="UniProtKB-KW"/>
</dbReference>
<keyword evidence="2" id="KW-0067">ATP-binding</keyword>